<evidence type="ECO:0000313" key="1">
    <source>
        <dbReference type="EMBL" id="MDN4521645.1"/>
    </source>
</evidence>
<reference evidence="1" key="1">
    <citation type="submission" date="2023-07" db="EMBL/GenBank/DDBJ databases">
        <title>Degradation of tert-butanol by M. austroafricanum TBA100.</title>
        <authorList>
            <person name="Helbich S."/>
            <person name="Vainshtein Y."/>
        </authorList>
    </citation>
    <scope>NUCLEOTIDE SEQUENCE</scope>
    <source>
        <strain evidence="1">TBA100</strain>
    </source>
</reference>
<sequence>MVAPYISDEVKLRPVPSVPEILDVFDRPAADALPARSHKFGTRSSSELTEELDGAAEWLGVGVEEILLAALGRTFGRTRGEGAVDVDVTGGHRWASRPVSMICAAGQPMGPTEMLQGAHSVLAGAPFRAGAQSEVLLNVANGVVDRPCTRPLELRVQRVDGLLQIDWWYDESRLDAYSVEEMAEQFPLAVIEITSDAAAPL</sequence>
<dbReference type="EMBL" id="JAUHTC010000092">
    <property type="protein sequence ID" value="MDN4521645.1"/>
    <property type="molecule type" value="Genomic_DNA"/>
</dbReference>
<gene>
    <name evidence="1" type="ORF">QYF68_28055</name>
</gene>
<organism evidence="1 2">
    <name type="scientific">Mycolicibacterium austroafricanum</name>
    <name type="common">Mycobacterium austroafricanum</name>
    <dbReference type="NCBI Taxonomy" id="39687"/>
    <lineage>
        <taxon>Bacteria</taxon>
        <taxon>Bacillati</taxon>
        <taxon>Actinomycetota</taxon>
        <taxon>Actinomycetes</taxon>
        <taxon>Mycobacteriales</taxon>
        <taxon>Mycobacteriaceae</taxon>
        <taxon>Mycolicibacterium</taxon>
    </lineage>
</organism>
<name>A0ABT8HM55_MYCAO</name>
<dbReference type="Proteomes" id="UP001172687">
    <property type="component" value="Unassembled WGS sequence"/>
</dbReference>
<proteinExistence type="predicted"/>
<keyword evidence="2" id="KW-1185">Reference proteome</keyword>
<protein>
    <recommendedName>
        <fullName evidence="3">Polyketide synthase</fullName>
    </recommendedName>
</protein>
<comment type="caution">
    <text evidence="1">The sequence shown here is derived from an EMBL/GenBank/DDBJ whole genome shotgun (WGS) entry which is preliminary data.</text>
</comment>
<dbReference type="RefSeq" id="WP_036373070.1">
    <property type="nucleotide sequence ID" value="NZ_CP070380.1"/>
</dbReference>
<accession>A0ABT8HM55</accession>
<evidence type="ECO:0000313" key="2">
    <source>
        <dbReference type="Proteomes" id="UP001172687"/>
    </source>
</evidence>
<dbReference type="SUPFAM" id="SSF52777">
    <property type="entry name" value="CoA-dependent acyltransferases"/>
    <property type="match status" value="1"/>
</dbReference>
<dbReference type="Gene3D" id="3.30.559.30">
    <property type="entry name" value="Nonribosomal peptide synthetase, condensation domain"/>
    <property type="match status" value="1"/>
</dbReference>
<evidence type="ECO:0008006" key="3">
    <source>
        <dbReference type="Google" id="ProtNLM"/>
    </source>
</evidence>